<dbReference type="Proteomes" id="UP001320972">
    <property type="component" value="Unassembled WGS sequence"/>
</dbReference>
<evidence type="ECO:0000256" key="1">
    <source>
        <dbReference type="SAM" id="Phobius"/>
    </source>
</evidence>
<proteinExistence type="predicted"/>
<feature type="transmembrane region" description="Helical" evidence="1">
    <location>
        <begin position="41"/>
        <end position="63"/>
    </location>
</feature>
<sequence>MIHAVSGLTGEFTTLVAIVLGLITFLVGATTLIALGVDDQYAGVLAGMAAVGSLWSIGLAPMVDWGSG</sequence>
<dbReference type="AlphaFoldDB" id="A0AAP3E279"/>
<accession>A0AAP3E279</accession>
<protein>
    <submittedName>
        <fullName evidence="2">Uncharacterized protein</fullName>
    </submittedName>
</protein>
<dbReference type="Proteomes" id="UP001321018">
    <property type="component" value="Unassembled WGS sequence"/>
</dbReference>
<evidence type="ECO:0000313" key="5">
    <source>
        <dbReference type="Proteomes" id="UP001321018"/>
    </source>
</evidence>
<evidence type="ECO:0000313" key="4">
    <source>
        <dbReference type="Proteomes" id="UP001320972"/>
    </source>
</evidence>
<feature type="transmembrane region" description="Helical" evidence="1">
    <location>
        <begin position="12"/>
        <end position="35"/>
    </location>
</feature>
<keyword evidence="1" id="KW-0812">Transmembrane</keyword>
<gene>
    <name evidence="3" type="ORF">OB955_17485</name>
    <name evidence="2" type="ORF">OB960_09985</name>
</gene>
<dbReference type="EMBL" id="JAOPKB010000012">
    <property type="protein sequence ID" value="MCU4974515.1"/>
    <property type="molecule type" value="Genomic_DNA"/>
</dbReference>
<reference evidence="2 4" key="1">
    <citation type="submission" date="2022-09" db="EMBL/GenBank/DDBJ databases">
        <title>Enrichment on poylsaccharides allowed isolation of novel metabolic and taxonomic groups of Haloarchaea.</title>
        <authorList>
            <person name="Sorokin D.Y."/>
            <person name="Elcheninov A.G."/>
            <person name="Khizhniak T.V."/>
            <person name="Kolganova T.V."/>
            <person name="Kublanov I.V."/>
        </authorList>
    </citation>
    <scope>NUCLEOTIDE SEQUENCE</scope>
    <source>
        <strain evidence="3 4">AArc-m2/3/4</strain>
        <strain evidence="2">AArc-xg1-1</strain>
    </source>
</reference>
<keyword evidence="4" id="KW-1185">Reference proteome</keyword>
<keyword evidence="1" id="KW-0472">Membrane</keyword>
<comment type="caution">
    <text evidence="2">The sequence shown here is derived from an EMBL/GenBank/DDBJ whole genome shotgun (WGS) entry which is preliminary data.</text>
</comment>
<name>A0AAP3E279_9EURY</name>
<evidence type="ECO:0000313" key="3">
    <source>
        <dbReference type="EMBL" id="MCU4974515.1"/>
    </source>
</evidence>
<evidence type="ECO:0000313" key="2">
    <source>
        <dbReference type="EMBL" id="MCU4741724.1"/>
    </source>
</evidence>
<keyword evidence="1" id="KW-1133">Transmembrane helix</keyword>
<dbReference type="RefSeq" id="WP_338003558.1">
    <property type="nucleotide sequence ID" value="NZ_JAOPKA010000005.1"/>
</dbReference>
<organism evidence="2 5">
    <name type="scientific">Natronoglomus mannanivorans</name>
    <dbReference type="NCBI Taxonomy" id="2979990"/>
    <lineage>
        <taxon>Archaea</taxon>
        <taxon>Methanobacteriati</taxon>
        <taxon>Methanobacteriota</taxon>
        <taxon>Stenosarchaea group</taxon>
        <taxon>Halobacteria</taxon>
        <taxon>Halobacteriales</taxon>
        <taxon>Natrialbaceae</taxon>
        <taxon>Natronoglomus</taxon>
    </lineage>
</organism>
<dbReference type="EMBL" id="JAOPKA010000005">
    <property type="protein sequence ID" value="MCU4741724.1"/>
    <property type="molecule type" value="Genomic_DNA"/>
</dbReference>